<organism evidence="1 2">
    <name type="scientific">Pantoea phage vB_PagS_AAS21</name>
    <dbReference type="NCBI Taxonomy" id="2575261"/>
    <lineage>
        <taxon>Viruses</taxon>
        <taxon>Duplodnaviria</taxon>
        <taxon>Heunggongvirae</taxon>
        <taxon>Uroviricota</taxon>
        <taxon>Caudoviricetes</taxon>
        <taxon>Demerecviridae</taxon>
        <taxon>Keyvirus</taxon>
        <taxon>Keyvirus AAS21</taxon>
    </lineage>
</organism>
<sequence>MHEEDWGVYIKQTEDVDFFDEFDGF</sequence>
<reference evidence="1 2" key="1">
    <citation type="submission" date="2019-04" db="EMBL/GenBank/DDBJ databases">
        <title>Complete genome sequence of Pantoea bacteriophage vB_PagS_AAS21.</title>
        <authorList>
            <person name="Truncaite L."/>
            <person name="Simoliuniene M."/>
            <person name="Zajanckauskaite A."/>
            <person name="Meskys R."/>
            <person name="Simoliunas E."/>
        </authorList>
    </citation>
    <scope>NUCLEOTIDE SEQUENCE [LARGE SCALE GENOMIC DNA]</scope>
</reference>
<dbReference type="Proteomes" id="UP000308921">
    <property type="component" value="Segment"/>
</dbReference>
<gene>
    <name evidence="1" type="ORF">AAS21_gp088</name>
</gene>
<keyword evidence="2" id="KW-1185">Reference proteome</keyword>
<evidence type="ECO:0000313" key="2">
    <source>
        <dbReference type="Proteomes" id="UP000308921"/>
    </source>
</evidence>
<dbReference type="EMBL" id="MK770119">
    <property type="protein sequence ID" value="QCW23826.1"/>
    <property type="molecule type" value="Genomic_DNA"/>
</dbReference>
<evidence type="ECO:0000313" key="1">
    <source>
        <dbReference type="EMBL" id="QCW23826.1"/>
    </source>
</evidence>
<name>A0A4Y5P1J7_9CAUD</name>
<proteinExistence type="predicted"/>
<accession>A0A4Y5P1J7</accession>
<protein>
    <submittedName>
        <fullName evidence="1">Uncharacterized protein</fullName>
    </submittedName>
</protein>